<accession>A0A9P7QIT0</accession>
<protein>
    <recommendedName>
        <fullName evidence="1">N-acetyltransferase domain-containing protein</fullName>
    </recommendedName>
</protein>
<dbReference type="InterPro" id="IPR053144">
    <property type="entry name" value="Acetyltransferase_Butenolide"/>
</dbReference>
<name>A0A9P7QIT0_9HYPO</name>
<dbReference type="SUPFAM" id="SSF55729">
    <property type="entry name" value="Acyl-CoA N-acyltransferases (Nat)"/>
    <property type="match status" value="1"/>
</dbReference>
<dbReference type="Pfam" id="PF00583">
    <property type="entry name" value="Acetyltransf_1"/>
    <property type="match status" value="1"/>
</dbReference>
<dbReference type="Proteomes" id="UP000707071">
    <property type="component" value="Unassembled WGS sequence"/>
</dbReference>
<dbReference type="GO" id="GO:0016747">
    <property type="term" value="F:acyltransferase activity, transferring groups other than amino-acyl groups"/>
    <property type="evidence" value="ECO:0007669"/>
    <property type="project" value="InterPro"/>
</dbReference>
<dbReference type="EMBL" id="SRRH01000170">
    <property type="protein sequence ID" value="KAG6296429.1"/>
    <property type="molecule type" value="Genomic_DNA"/>
</dbReference>
<dbReference type="PANTHER" id="PTHR43233:SF1">
    <property type="entry name" value="FAMILY N-ACETYLTRANSFERASE, PUTATIVE (AFU_ORTHOLOGUE AFUA_6G03350)-RELATED"/>
    <property type="match status" value="1"/>
</dbReference>
<gene>
    <name evidence="2" type="ORF">E4U09_001777</name>
</gene>
<dbReference type="CDD" id="cd04301">
    <property type="entry name" value="NAT_SF"/>
    <property type="match status" value="1"/>
</dbReference>
<evidence type="ECO:0000313" key="3">
    <source>
        <dbReference type="Proteomes" id="UP000707071"/>
    </source>
</evidence>
<dbReference type="AlphaFoldDB" id="A0A9P7QIT0"/>
<dbReference type="PROSITE" id="PS51186">
    <property type="entry name" value="GNAT"/>
    <property type="match status" value="1"/>
</dbReference>
<sequence>MGPTRSRGAYRSRLFSHETGPDALRSRKGFSDVYLDDAVVLLVLAIASLGDSGDSGDSGGDDAVDRPDLRNLRFILIGVRHPLTTLFVARRPSPVAAQMNSQSSDMSPDSETHSWCRDNFFLTTDKSVLDPRAVNDVFRSDLMWWNDPLELRQMRKMLDHCLTLALFHVPDSEEEMKKNNGKPRHLSGPNFRMIGLARIVTDYVTFAYLTDVFITRDFQRRGLASWMMRAVKEIVDEWPNLRGLMLMAQDRAAAQMYQRTLGAVDFDKGPSAGLVMLEMGGRGQKLVPEDH</sequence>
<dbReference type="PANTHER" id="PTHR43233">
    <property type="entry name" value="FAMILY N-ACETYLTRANSFERASE, PUTATIVE (AFU_ORTHOLOGUE AFUA_6G03350)-RELATED"/>
    <property type="match status" value="1"/>
</dbReference>
<comment type="caution">
    <text evidence="2">The sequence shown here is derived from an EMBL/GenBank/DDBJ whole genome shotgun (WGS) entry which is preliminary data.</text>
</comment>
<evidence type="ECO:0000259" key="1">
    <source>
        <dbReference type="PROSITE" id="PS51186"/>
    </source>
</evidence>
<proteinExistence type="predicted"/>
<organism evidence="2 3">
    <name type="scientific">Claviceps aff. purpurea</name>
    <dbReference type="NCBI Taxonomy" id="1967640"/>
    <lineage>
        <taxon>Eukaryota</taxon>
        <taxon>Fungi</taxon>
        <taxon>Dikarya</taxon>
        <taxon>Ascomycota</taxon>
        <taxon>Pezizomycotina</taxon>
        <taxon>Sordariomycetes</taxon>
        <taxon>Hypocreomycetidae</taxon>
        <taxon>Hypocreales</taxon>
        <taxon>Clavicipitaceae</taxon>
        <taxon>Claviceps</taxon>
    </lineage>
</organism>
<dbReference type="InterPro" id="IPR000182">
    <property type="entry name" value="GNAT_dom"/>
</dbReference>
<dbReference type="InterPro" id="IPR016181">
    <property type="entry name" value="Acyl_CoA_acyltransferase"/>
</dbReference>
<feature type="domain" description="N-acetyltransferase" evidence="1">
    <location>
        <begin position="149"/>
        <end position="284"/>
    </location>
</feature>
<reference evidence="2 3" key="1">
    <citation type="journal article" date="2020" name="bioRxiv">
        <title>Whole genome comparisons of ergot fungi reveals the divergence and evolution of species within the genus Claviceps are the result of varying mechanisms driving genome evolution and host range expansion.</title>
        <authorList>
            <person name="Wyka S.A."/>
            <person name="Mondo S.J."/>
            <person name="Liu M."/>
            <person name="Dettman J."/>
            <person name="Nalam V."/>
            <person name="Broders K.D."/>
        </authorList>
    </citation>
    <scope>NUCLEOTIDE SEQUENCE [LARGE SCALE GENOMIC DNA]</scope>
    <source>
        <strain evidence="2 3">Clav52</strain>
    </source>
</reference>
<dbReference type="Gene3D" id="3.40.630.30">
    <property type="match status" value="1"/>
</dbReference>
<keyword evidence="3" id="KW-1185">Reference proteome</keyword>
<evidence type="ECO:0000313" key="2">
    <source>
        <dbReference type="EMBL" id="KAG6296429.1"/>
    </source>
</evidence>